<dbReference type="FunFam" id="1.10.240.10:FF:000001">
    <property type="entry name" value="Tyrosine--tRNA ligase"/>
    <property type="match status" value="1"/>
</dbReference>
<accession>A0A7S1ZKV4</accession>
<dbReference type="PROSITE" id="PS50889">
    <property type="entry name" value="S4"/>
    <property type="match status" value="1"/>
</dbReference>
<dbReference type="Pfam" id="PF00579">
    <property type="entry name" value="tRNA-synt_1b"/>
    <property type="match status" value="1"/>
</dbReference>
<feature type="signal peptide" evidence="12">
    <location>
        <begin position="1"/>
        <end position="23"/>
    </location>
</feature>
<dbReference type="AlphaFoldDB" id="A0A7S1ZKV4"/>
<reference evidence="14" key="1">
    <citation type="submission" date="2021-01" db="EMBL/GenBank/DDBJ databases">
        <authorList>
            <person name="Corre E."/>
            <person name="Pelletier E."/>
            <person name="Niang G."/>
            <person name="Scheremetjew M."/>
            <person name="Finn R."/>
            <person name="Kale V."/>
            <person name="Holt S."/>
            <person name="Cochrane G."/>
            <person name="Meng A."/>
            <person name="Brown T."/>
            <person name="Cohen L."/>
        </authorList>
    </citation>
    <scope>NUCLEOTIDE SEQUENCE</scope>
    <source>
        <strain evidence="14">Pop2</strain>
    </source>
</reference>
<evidence type="ECO:0000256" key="1">
    <source>
        <dbReference type="ARBA" id="ARBA00013160"/>
    </source>
</evidence>
<proteinExistence type="inferred from homology"/>
<evidence type="ECO:0000313" key="14">
    <source>
        <dbReference type="EMBL" id="CAD9342220.1"/>
    </source>
</evidence>
<sequence length="530" mass="58465">MKLGMASASMTLACALLSSSYRAANVSGGSRALFASAFSPSSFGSSNHVGRRFATITKKSSAMFASTTETTEEEEEVMDAADSSIYTREAEALAKLKSPFLTTLRDRGFLHQCSNVLELDEKLMENGGEDSDEALAAYLGFDATADSLHVGSLLQIMILRHLQQSGHRPIVLIGGGTSKVGDPTGKDESRVLLTDEIILKNTQGISRVFEKFLTFAKEDGSSDAPSDAIMVNNNDWLSQLGYLDFLREYGTQFTINRMLSFESVKQRLNREAPFSFLEFNYMILQAYDFLELHRRHGATLQLGGSDQWGNMISGVDLGRRCDGAKLFCLTAPLLTTSDGKKMGKTEGGAIWLNEDRLSSYDYWQFWRNTNDDDTIKFLKLFTELPLDEIEKMEGWKGADINKAKIVLADEATALLHGRDCLETIHETVDSMFKSKGGAKGKIESTEGLPRIFITKDDLSGEGMRFPDLFLQLGLASSKKDARRLIQGGGARVEGEKIEDENALLTMDSFGDKQEITLRAGKKRAGVVELQ</sequence>
<dbReference type="InterPro" id="IPR002305">
    <property type="entry name" value="aa-tRNA-synth_Ic"/>
</dbReference>
<dbReference type="GO" id="GO:0006437">
    <property type="term" value="P:tyrosyl-tRNA aminoacylation"/>
    <property type="evidence" value="ECO:0007669"/>
    <property type="project" value="InterPro"/>
</dbReference>
<keyword evidence="4 11" id="KW-0067">ATP-binding</keyword>
<dbReference type="InterPro" id="IPR036986">
    <property type="entry name" value="S4_RNA-bd_sf"/>
</dbReference>
<dbReference type="Gene3D" id="3.10.290.10">
    <property type="entry name" value="RNA-binding S4 domain"/>
    <property type="match status" value="1"/>
</dbReference>
<dbReference type="PANTHER" id="PTHR11766:SF0">
    <property type="entry name" value="TYROSINE--TRNA LIGASE, MITOCHONDRIAL"/>
    <property type="match status" value="1"/>
</dbReference>
<dbReference type="GO" id="GO:0004831">
    <property type="term" value="F:tyrosine-tRNA ligase activity"/>
    <property type="evidence" value="ECO:0007669"/>
    <property type="project" value="UniProtKB-EC"/>
</dbReference>
<evidence type="ECO:0000256" key="9">
    <source>
        <dbReference type="ARBA" id="ARBA00048248"/>
    </source>
</evidence>
<evidence type="ECO:0000256" key="10">
    <source>
        <dbReference type="PROSITE-ProRule" id="PRU00182"/>
    </source>
</evidence>
<evidence type="ECO:0000256" key="3">
    <source>
        <dbReference type="ARBA" id="ARBA00022741"/>
    </source>
</evidence>
<dbReference type="EMBL" id="HBGN01026712">
    <property type="protein sequence ID" value="CAD9342220.1"/>
    <property type="molecule type" value="Transcribed_RNA"/>
</dbReference>
<evidence type="ECO:0000256" key="2">
    <source>
        <dbReference type="ARBA" id="ARBA00022598"/>
    </source>
</evidence>
<dbReference type="PANTHER" id="PTHR11766">
    <property type="entry name" value="TYROSYL-TRNA SYNTHETASE"/>
    <property type="match status" value="1"/>
</dbReference>
<comment type="similarity">
    <text evidence="11">Belongs to the class-I aminoacyl-tRNA synthetase family.</text>
</comment>
<evidence type="ECO:0000256" key="6">
    <source>
        <dbReference type="ARBA" id="ARBA00022917"/>
    </source>
</evidence>
<dbReference type="InterPro" id="IPR024107">
    <property type="entry name" value="Tyr-tRNA-ligase_bac_1"/>
</dbReference>
<dbReference type="Pfam" id="PF22421">
    <property type="entry name" value="SYY_C-terminal"/>
    <property type="match status" value="1"/>
</dbReference>
<gene>
    <name evidence="14" type="ORF">DBRI1063_LOCUS17207</name>
</gene>
<dbReference type="SUPFAM" id="SSF52374">
    <property type="entry name" value="Nucleotidylyl transferase"/>
    <property type="match status" value="1"/>
</dbReference>
<dbReference type="SUPFAM" id="SSF55174">
    <property type="entry name" value="Alpha-L RNA-binding motif"/>
    <property type="match status" value="1"/>
</dbReference>
<evidence type="ECO:0000256" key="11">
    <source>
        <dbReference type="RuleBase" id="RU361234"/>
    </source>
</evidence>
<dbReference type="Gene3D" id="3.40.50.620">
    <property type="entry name" value="HUPs"/>
    <property type="match status" value="1"/>
</dbReference>
<dbReference type="CDD" id="cd00805">
    <property type="entry name" value="TyrRS_core"/>
    <property type="match status" value="1"/>
</dbReference>
<dbReference type="Gene3D" id="1.10.240.10">
    <property type="entry name" value="Tyrosyl-Transfer RNA Synthetase"/>
    <property type="match status" value="1"/>
</dbReference>
<dbReference type="CDD" id="cd00165">
    <property type="entry name" value="S4"/>
    <property type="match status" value="1"/>
</dbReference>
<keyword evidence="3 11" id="KW-0547">Nucleotide-binding</keyword>
<dbReference type="EC" id="6.1.1.1" evidence="1 11"/>
<dbReference type="GO" id="GO:0005829">
    <property type="term" value="C:cytosol"/>
    <property type="evidence" value="ECO:0007669"/>
    <property type="project" value="TreeGrafter"/>
</dbReference>
<evidence type="ECO:0000256" key="8">
    <source>
        <dbReference type="ARBA" id="ARBA00033323"/>
    </source>
</evidence>
<dbReference type="HAMAP" id="MF_02006">
    <property type="entry name" value="Tyr_tRNA_synth_type1"/>
    <property type="match status" value="1"/>
</dbReference>
<keyword evidence="7 11" id="KW-0030">Aminoacyl-tRNA synthetase</keyword>
<keyword evidence="12" id="KW-0732">Signal</keyword>
<evidence type="ECO:0000256" key="4">
    <source>
        <dbReference type="ARBA" id="ARBA00022840"/>
    </source>
</evidence>
<dbReference type="GO" id="GO:0003723">
    <property type="term" value="F:RNA binding"/>
    <property type="evidence" value="ECO:0007669"/>
    <property type="project" value="UniProtKB-KW"/>
</dbReference>
<keyword evidence="5 10" id="KW-0694">RNA-binding</keyword>
<evidence type="ECO:0000256" key="12">
    <source>
        <dbReference type="SAM" id="SignalP"/>
    </source>
</evidence>
<feature type="chain" id="PRO_5030958180" description="Tyrosine--tRNA ligase" evidence="12">
    <location>
        <begin position="24"/>
        <end position="530"/>
    </location>
</feature>
<dbReference type="NCBIfam" id="TIGR00234">
    <property type="entry name" value="tyrS"/>
    <property type="match status" value="1"/>
</dbReference>
<name>A0A7S1ZKV4_9STRA</name>
<dbReference type="InterPro" id="IPR024088">
    <property type="entry name" value="Tyr-tRNA-ligase_bac-type"/>
</dbReference>
<dbReference type="PRINTS" id="PR01040">
    <property type="entry name" value="TRNASYNTHTYR"/>
</dbReference>
<organism evidence="14">
    <name type="scientific">Ditylum brightwellii</name>
    <dbReference type="NCBI Taxonomy" id="49249"/>
    <lineage>
        <taxon>Eukaryota</taxon>
        <taxon>Sar</taxon>
        <taxon>Stramenopiles</taxon>
        <taxon>Ochrophyta</taxon>
        <taxon>Bacillariophyta</taxon>
        <taxon>Mediophyceae</taxon>
        <taxon>Lithodesmiophycidae</taxon>
        <taxon>Lithodesmiales</taxon>
        <taxon>Lithodesmiaceae</taxon>
        <taxon>Ditylum</taxon>
    </lineage>
</organism>
<keyword evidence="6 11" id="KW-0648">Protein biosynthesis</keyword>
<protein>
    <recommendedName>
        <fullName evidence="1 11">Tyrosine--tRNA ligase</fullName>
        <ecNumber evidence="1 11">6.1.1.1</ecNumber>
    </recommendedName>
    <alternativeName>
        <fullName evidence="8 11">Tyrosyl-tRNA synthetase</fullName>
    </alternativeName>
</protein>
<dbReference type="GO" id="GO:0005524">
    <property type="term" value="F:ATP binding"/>
    <property type="evidence" value="ECO:0007669"/>
    <property type="project" value="UniProtKB-KW"/>
</dbReference>
<comment type="catalytic activity">
    <reaction evidence="9 11">
        <text>tRNA(Tyr) + L-tyrosine + ATP = L-tyrosyl-tRNA(Tyr) + AMP + diphosphate + H(+)</text>
        <dbReference type="Rhea" id="RHEA:10220"/>
        <dbReference type="Rhea" id="RHEA-COMP:9706"/>
        <dbReference type="Rhea" id="RHEA-COMP:9707"/>
        <dbReference type="ChEBI" id="CHEBI:15378"/>
        <dbReference type="ChEBI" id="CHEBI:30616"/>
        <dbReference type="ChEBI" id="CHEBI:33019"/>
        <dbReference type="ChEBI" id="CHEBI:58315"/>
        <dbReference type="ChEBI" id="CHEBI:78442"/>
        <dbReference type="ChEBI" id="CHEBI:78536"/>
        <dbReference type="ChEBI" id="CHEBI:456215"/>
        <dbReference type="EC" id="6.1.1.1"/>
    </reaction>
</comment>
<dbReference type="InterPro" id="IPR014729">
    <property type="entry name" value="Rossmann-like_a/b/a_fold"/>
</dbReference>
<evidence type="ECO:0000256" key="7">
    <source>
        <dbReference type="ARBA" id="ARBA00023146"/>
    </source>
</evidence>
<dbReference type="InterPro" id="IPR054608">
    <property type="entry name" value="SYY-like_C"/>
</dbReference>
<evidence type="ECO:0000256" key="5">
    <source>
        <dbReference type="ARBA" id="ARBA00022884"/>
    </source>
</evidence>
<keyword evidence="2 11" id="KW-0436">Ligase</keyword>
<feature type="domain" description="Tyrosine--tRNA ligase SYY-like C-terminal" evidence="13">
    <location>
        <begin position="458"/>
        <end position="523"/>
    </location>
</feature>
<evidence type="ECO:0000259" key="13">
    <source>
        <dbReference type="Pfam" id="PF22421"/>
    </source>
</evidence>
<dbReference type="InterPro" id="IPR002307">
    <property type="entry name" value="Tyr-tRNA-ligase"/>
</dbReference>